<comment type="caution">
    <text evidence="2">The sequence shown here is derived from an EMBL/GenBank/DDBJ whole genome shotgun (WGS) entry which is preliminary data.</text>
</comment>
<dbReference type="Proteomes" id="UP000318681">
    <property type="component" value="Unassembled WGS sequence"/>
</dbReference>
<feature type="chain" id="PRO_5021751643" description="Right-handed parallel beta-helix repeat-containing protein" evidence="1">
    <location>
        <begin position="20"/>
        <end position="397"/>
    </location>
</feature>
<dbReference type="AlphaFoldDB" id="A0A558R7E0"/>
<accession>A0A558R7E0</accession>
<dbReference type="EMBL" id="VNIM01000022">
    <property type="protein sequence ID" value="TVV75305.1"/>
    <property type="molecule type" value="Genomic_DNA"/>
</dbReference>
<dbReference type="OrthoDB" id="5483326at2"/>
<evidence type="ECO:0008006" key="4">
    <source>
        <dbReference type="Google" id="ProtNLM"/>
    </source>
</evidence>
<proteinExistence type="predicted"/>
<evidence type="ECO:0000313" key="2">
    <source>
        <dbReference type="EMBL" id="TVV75305.1"/>
    </source>
</evidence>
<evidence type="ECO:0000256" key="1">
    <source>
        <dbReference type="SAM" id="SignalP"/>
    </source>
</evidence>
<dbReference type="RefSeq" id="WP_145149731.1">
    <property type="nucleotide sequence ID" value="NZ_VNIM01000022.1"/>
</dbReference>
<protein>
    <recommendedName>
        <fullName evidence="4">Right-handed parallel beta-helix repeat-containing protein</fullName>
    </recommendedName>
</protein>
<feature type="signal peptide" evidence="1">
    <location>
        <begin position="1"/>
        <end position="19"/>
    </location>
</feature>
<name>A0A558R7E0_9SPHN</name>
<keyword evidence="1" id="KW-0732">Signal</keyword>
<dbReference type="InterPro" id="IPR011050">
    <property type="entry name" value="Pectin_lyase_fold/virulence"/>
</dbReference>
<gene>
    <name evidence="2" type="ORF">FOY91_07610</name>
</gene>
<evidence type="ECO:0000313" key="3">
    <source>
        <dbReference type="Proteomes" id="UP000318681"/>
    </source>
</evidence>
<organism evidence="2 3">
    <name type="scientific">Alterirhizorhabdus solaris</name>
    <dbReference type="NCBI Taxonomy" id="2529389"/>
    <lineage>
        <taxon>Bacteria</taxon>
        <taxon>Pseudomonadati</taxon>
        <taxon>Pseudomonadota</taxon>
        <taxon>Alphaproteobacteria</taxon>
        <taxon>Sphingomonadales</taxon>
        <taxon>Rhizorhabdaceae</taxon>
        <taxon>Alterirhizorhabdus</taxon>
    </lineage>
</organism>
<dbReference type="SUPFAM" id="SSF51126">
    <property type="entry name" value="Pectin lyase-like"/>
    <property type="match status" value="1"/>
</dbReference>
<sequence>MIRHLLALAALAFATPAAAQVHTSPVELVDATPSTPGIVISKAVLVPPVAKGKSVKSCGKAGALWAYVLLTDECPAAALASAAPVSLRPVVDPALPRDVTGTITKTAANIGSGGRISNASVAGMSVLSRTKGRVVDGYTFEDLKLTGSTFIYRAFTYQDGITNPVFRRIRSIGGGAGGILLRKNIGNALIEDVRIEADLTKPNTSPGDVPEGISLCCRGEADTGHAVIRRVWVQGIRHEPKGGGFRNGDGLLVANHFSADVTDSYFGWNSDAGVDLKPATVRVDCVILEGNRRGMKAWSSQSHGLVWFKDNGQPGSGAAADLQVQGDEGKRNRVTFDTLVVERTQGGTYPIVQVENGQADVYATRCLFIGVPKGTPLIVAAGKAKGSTFSGGEGCAL</sequence>
<reference evidence="2 3" key="1">
    <citation type="submission" date="2019-07" db="EMBL/GenBank/DDBJ databases">
        <title>Sphingomonas solaris sp. nov., isolated from a solar panel from Boston, Massachusetts.</title>
        <authorList>
            <person name="Tanner K."/>
            <person name="Pascual J."/>
            <person name="Mancuso C."/>
            <person name="Pereto J."/>
            <person name="Khalil A."/>
            <person name="Vilanova C."/>
        </authorList>
    </citation>
    <scope>NUCLEOTIDE SEQUENCE [LARGE SCALE GENOMIC DNA]</scope>
    <source>
        <strain evidence="2 3">R4DWN</strain>
    </source>
</reference>
<keyword evidence="3" id="KW-1185">Reference proteome</keyword>